<feature type="signal peptide" evidence="1">
    <location>
        <begin position="1"/>
        <end position="16"/>
    </location>
</feature>
<name>A0A2M4B165_9DIPT</name>
<keyword evidence="1" id="KW-0732">Signal</keyword>
<dbReference type="EMBL" id="GGFK01013227">
    <property type="protein sequence ID" value="MBW46548.1"/>
    <property type="molecule type" value="Transcribed_RNA"/>
</dbReference>
<feature type="chain" id="PRO_5014921503" evidence="1">
    <location>
        <begin position="17"/>
        <end position="80"/>
    </location>
</feature>
<evidence type="ECO:0000313" key="2">
    <source>
        <dbReference type="EMBL" id="MBW46548.1"/>
    </source>
</evidence>
<accession>A0A2M4B165</accession>
<dbReference type="AlphaFoldDB" id="A0A2M4B165"/>
<reference evidence="2" key="1">
    <citation type="submission" date="2018-01" db="EMBL/GenBank/DDBJ databases">
        <title>An insight into the sialome of Amazonian anophelines.</title>
        <authorList>
            <person name="Ribeiro J.M."/>
            <person name="Scarpassa V."/>
            <person name="Calvo E."/>
        </authorList>
    </citation>
    <scope>NUCLEOTIDE SEQUENCE</scope>
    <source>
        <tissue evidence="2">Salivary glands</tissue>
    </source>
</reference>
<protein>
    <submittedName>
        <fullName evidence="2">Putative secreted protein</fullName>
    </submittedName>
</protein>
<organism evidence="2">
    <name type="scientific">Anopheles triannulatus</name>
    <dbReference type="NCBI Taxonomy" id="58253"/>
    <lineage>
        <taxon>Eukaryota</taxon>
        <taxon>Metazoa</taxon>
        <taxon>Ecdysozoa</taxon>
        <taxon>Arthropoda</taxon>
        <taxon>Hexapoda</taxon>
        <taxon>Insecta</taxon>
        <taxon>Pterygota</taxon>
        <taxon>Neoptera</taxon>
        <taxon>Endopterygota</taxon>
        <taxon>Diptera</taxon>
        <taxon>Nematocera</taxon>
        <taxon>Culicoidea</taxon>
        <taxon>Culicidae</taxon>
        <taxon>Anophelinae</taxon>
        <taxon>Anopheles</taxon>
    </lineage>
</organism>
<proteinExistence type="predicted"/>
<sequence length="80" mass="8828">MLMMVPCAITTSGVWSLAVEGICTSVGAIYISSPDRYPYPIVFHMLVELVLVEKTNTEMSLCACVCVPVRVQRMRSCARV</sequence>
<evidence type="ECO:0000256" key="1">
    <source>
        <dbReference type="SAM" id="SignalP"/>
    </source>
</evidence>